<dbReference type="EMBL" id="PFWZ01000033">
    <property type="protein sequence ID" value="PJA41077.1"/>
    <property type="molecule type" value="Genomic_DNA"/>
</dbReference>
<sequence length="184" mass="20597">MNKHVLPVTLVLDNIRSLYNVGSIFRTADGVGLEKLILTGITPYPTFNGDTRMPWEQQTVSDKLNKTALGAQDIVSWEYVEKYEFLNSKFKKELPIRNNTLRSRPTIVALEKTNTSVSIFDVELSFPLTLIVGNEVTGVSSDILNKSDVVVHLPMLGLKKSLNVANATSIALYELLRQYNKTKP</sequence>
<dbReference type="PANTHER" id="PTHR46429">
    <property type="entry name" value="23S RRNA (GUANOSINE-2'-O-)-METHYLTRANSFERASE RLMB"/>
    <property type="match status" value="1"/>
</dbReference>
<dbReference type="Pfam" id="PF00588">
    <property type="entry name" value="SpoU_methylase"/>
    <property type="match status" value="1"/>
</dbReference>
<gene>
    <name evidence="4" type="ORF">CO179_00710</name>
</gene>
<dbReference type="GO" id="GO:0003723">
    <property type="term" value="F:RNA binding"/>
    <property type="evidence" value="ECO:0007669"/>
    <property type="project" value="InterPro"/>
</dbReference>
<evidence type="ECO:0000256" key="2">
    <source>
        <dbReference type="ARBA" id="ARBA00022679"/>
    </source>
</evidence>
<evidence type="ECO:0000313" key="5">
    <source>
        <dbReference type="Proteomes" id="UP000231195"/>
    </source>
</evidence>
<dbReference type="GO" id="GO:0008173">
    <property type="term" value="F:RNA methyltransferase activity"/>
    <property type="evidence" value="ECO:0007669"/>
    <property type="project" value="InterPro"/>
</dbReference>
<proteinExistence type="predicted"/>
<dbReference type="GO" id="GO:0005829">
    <property type="term" value="C:cytosol"/>
    <property type="evidence" value="ECO:0007669"/>
    <property type="project" value="TreeGrafter"/>
</dbReference>
<dbReference type="GO" id="GO:0006396">
    <property type="term" value="P:RNA processing"/>
    <property type="evidence" value="ECO:0007669"/>
    <property type="project" value="InterPro"/>
</dbReference>
<evidence type="ECO:0000259" key="3">
    <source>
        <dbReference type="Pfam" id="PF00588"/>
    </source>
</evidence>
<reference evidence="5" key="1">
    <citation type="submission" date="2017-09" db="EMBL/GenBank/DDBJ databases">
        <title>Depth-based differentiation of microbial function through sediment-hosted aquifers and enrichment of novel symbionts in the deep terrestrial subsurface.</title>
        <authorList>
            <person name="Probst A.J."/>
            <person name="Ladd B."/>
            <person name="Jarett J.K."/>
            <person name="Geller-Mcgrath D.E."/>
            <person name="Sieber C.M.K."/>
            <person name="Emerson J.B."/>
            <person name="Anantharaman K."/>
            <person name="Thomas B.C."/>
            <person name="Malmstrom R."/>
            <person name="Stieglmeier M."/>
            <person name="Klingl A."/>
            <person name="Woyke T."/>
            <person name="Ryan C.M."/>
            <person name="Banfield J.F."/>
        </authorList>
    </citation>
    <scope>NUCLEOTIDE SEQUENCE [LARGE SCALE GENOMIC DNA]</scope>
</reference>
<dbReference type="Proteomes" id="UP000231195">
    <property type="component" value="Unassembled WGS sequence"/>
</dbReference>
<keyword evidence="2 4" id="KW-0808">Transferase</keyword>
<dbReference type="GO" id="GO:0032259">
    <property type="term" value="P:methylation"/>
    <property type="evidence" value="ECO:0007669"/>
    <property type="project" value="UniProtKB-KW"/>
</dbReference>
<accession>A0A2M7X4K8</accession>
<dbReference type="SUPFAM" id="SSF75217">
    <property type="entry name" value="alpha/beta knot"/>
    <property type="match status" value="1"/>
</dbReference>
<name>A0A2M7X4K8_UNCKA</name>
<dbReference type="Gene3D" id="3.40.1280.10">
    <property type="match status" value="1"/>
</dbReference>
<dbReference type="InterPro" id="IPR029026">
    <property type="entry name" value="tRNA_m1G_MTases_N"/>
</dbReference>
<protein>
    <submittedName>
        <fullName evidence="4">TrmH family RNA methyltransferase</fullName>
    </submittedName>
</protein>
<feature type="domain" description="tRNA/rRNA methyltransferase SpoU type" evidence="3">
    <location>
        <begin position="8"/>
        <end position="173"/>
    </location>
</feature>
<evidence type="ECO:0000256" key="1">
    <source>
        <dbReference type="ARBA" id="ARBA00022603"/>
    </source>
</evidence>
<dbReference type="InterPro" id="IPR029028">
    <property type="entry name" value="Alpha/beta_knot_MTases"/>
</dbReference>
<evidence type="ECO:0000313" key="4">
    <source>
        <dbReference type="EMBL" id="PJA41077.1"/>
    </source>
</evidence>
<organism evidence="4 5">
    <name type="scientific">candidate division WWE3 bacterium CG_4_9_14_3_um_filter_39_7</name>
    <dbReference type="NCBI Taxonomy" id="1975080"/>
    <lineage>
        <taxon>Bacteria</taxon>
        <taxon>Katanobacteria</taxon>
    </lineage>
</organism>
<dbReference type="AlphaFoldDB" id="A0A2M7X4K8"/>
<dbReference type="PANTHER" id="PTHR46429:SF1">
    <property type="entry name" value="23S RRNA (GUANOSINE-2'-O-)-METHYLTRANSFERASE RLMB"/>
    <property type="match status" value="1"/>
</dbReference>
<dbReference type="InterPro" id="IPR004441">
    <property type="entry name" value="rRNA_MeTrfase_TrmH"/>
</dbReference>
<dbReference type="InterPro" id="IPR001537">
    <property type="entry name" value="SpoU_MeTrfase"/>
</dbReference>
<comment type="caution">
    <text evidence="4">The sequence shown here is derived from an EMBL/GenBank/DDBJ whole genome shotgun (WGS) entry which is preliminary data.</text>
</comment>
<keyword evidence="1 4" id="KW-0489">Methyltransferase</keyword>